<evidence type="ECO:0000256" key="6">
    <source>
        <dbReference type="ARBA" id="ARBA00022741"/>
    </source>
</evidence>
<dbReference type="PROSITE" id="PS50011">
    <property type="entry name" value="PROTEIN_KINASE_DOM"/>
    <property type="match status" value="1"/>
</dbReference>
<evidence type="ECO:0000256" key="7">
    <source>
        <dbReference type="ARBA" id="ARBA00022777"/>
    </source>
</evidence>
<reference evidence="16" key="2">
    <citation type="submission" date="2020-05" db="UniProtKB">
        <authorList>
            <consortium name="EnsemblMetazoa"/>
        </authorList>
    </citation>
    <scope>IDENTIFICATION</scope>
    <source>
        <strain evidence="16">wikel</strain>
    </source>
</reference>
<feature type="domain" description="Protein kinase" evidence="14">
    <location>
        <begin position="16"/>
        <end position="275"/>
    </location>
</feature>
<evidence type="ECO:0000256" key="1">
    <source>
        <dbReference type="ARBA" id="ARBA00004192"/>
    </source>
</evidence>
<comment type="subcellular location">
    <subcellularLocation>
        <location evidence="1">Host cytoplasm</location>
    </subcellularLocation>
</comment>
<dbReference type="EMBL" id="ABJB010033196">
    <property type="status" value="NOT_ANNOTATED_CDS"/>
    <property type="molecule type" value="Genomic_DNA"/>
</dbReference>
<dbReference type="InterPro" id="IPR011009">
    <property type="entry name" value="Kinase-like_dom_sf"/>
</dbReference>
<keyword evidence="7 15" id="KW-0418">Kinase</keyword>
<dbReference type="PROSITE" id="PS00107">
    <property type="entry name" value="PROTEIN_KINASE_ATP"/>
    <property type="match status" value="1"/>
</dbReference>
<dbReference type="EC" id="2.7.11.1" evidence="2"/>
<dbReference type="GO" id="GO:0005737">
    <property type="term" value="C:cytoplasm"/>
    <property type="evidence" value="ECO:0000318"/>
    <property type="project" value="GO_Central"/>
</dbReference>
<dbReference type="PROSITE" id="PS00108">
    <property type="entry name" value="PROTEIN_KINASE_ST"/>
    <property type="match status" value="1"/>
</dbReference>
<dbReference type="GO" id="GO:0043066">
    <property type="term" value="P:negative regulation of apoptotic process"/>
    <property type="evidence" value="ECO:0000318"/>
    <property type="project" value="GO_Central"/>
</dbReference>
<dbReference type="FunFam" id="3.30.200.20:FF:001372">
    <property type="entry name" value="Serine/threonine protein kinase, putative"/>
    <property type="match status" value="1"/>
</dbReference>
<proteinExistence type="inferred from homology"/>
<dbReference type="InterPro" id="IPR000719">
    <property type="entry name" value="Prot_kinase_dom"/>
</dbReference>
<dbReference type="InterPro" id="IPR008271">
    <property type="entry name" value="Ser/Thr_kinase_AS"/>
</dbReference>
<accession>B7QDV3</accession>
<feature type="binding site" evidence="12">
    <location>
        <position position="45"/>
    </location>
    <ligand>
        <name>ATP</name>
        <dbReference type="ChEBI" id="CHEBI:30616"/>
    </ligand>
</feature>
<dbReference type="PANTHER" id="PTHR22984">
    <property type="entry name" value="SERINE/THREONINE-PROTEIN KINASE PIM"/>
    <property type="match status" value="1"/>
</dbReference>
<evidence type="ECO:0000256" key="3">
    <source>
        <dbReference type="ARBA" id="ARBA00016885"/>
    </source>
</evidence>
<dbReference type="VEuPathDB" id="VectorBase:ISCW012236"/>
<reference evidence="15 17" key="1">
    <citation type="submission" date="2008-03" db="EMBL/GenBank/DDBJ databases">
        <title>Annotation of Ixodes scapularis.</title>
        <authorList>
            <consortium name="Ixodes scapularis Genome Project Consortium"/>
            <person name="Caler E."/>
            <person name="Hannick L.I."/>
            <person name="Bidwell S."/>
            <person name="Joardar V."/>
            <person name="Thiagarajan M."/>
            <person name="Amedeo P."/>
            <person name="Galinsky K.J."/>
            <person name="Schobel S."/>
            <person name="Inman J."/>
            <person name="Hostetler J."/>
            <person name="Miller J."/>
            <person name="Hammond M."/>
            <person name="Megy K."/>
            <person name="Lawson D."/>
            <person name="Kodira C."/>
            <person name="Sutton G."/>
            <person name="Meyer J."/>
            <person name="Hill C.A."/>
            <person name="Birren B."/>
            <person name="Nene V."/>
            <person name="Collins F."/>
            <person name="Alarcon-Chaidez F."/>
            <person name="Wikel S."/>
            <person name="Strausberg R."/>
        </authorList>
    </citation>
    <scope>NUCLEOTIDE SEQUENCE [LARGE SCALE GENOMIC DNA]</scope>
    <source>
        <strain evidence="17">Wikel</strain>
        <strain evidence="15">Wikel colony</strain>
    </source>
</reference>
<protein>
    <recommendedName>
        <fullName evidence="3">Serine/threonine-protein kinase 1</fullName>
        <ecNumber evidence="2">2.7.11.1</ecNumber>
    </recommendedName>
</protein>
<evidence type="ECO:0000256" key="2">
    <source>
        <dbReference type="ARBA" id="ARBA00012513"/>
    </source>
</evidence>
<comment type="catalytic activity">
    <reaction evidence="11">
        <text>L-seryl-[protein] + ATP = O-phospho-L-seryl-[protein] + ADP + H(+)</text>
        <dbReference type="Rhea" id="RHEA:17989"/>
        <dbReference type="Rhea" id="RHEA-COMP:9863"/>
        <dbReference type="Rhea" id="RHEA-COMP:11604"/>
        <dbReference type="ChEBI" id="CHEBI:15378"/>
        <dbReference type="ChEBI" id="CHEBI:29999"/>
        <dbReference type="ChEBI" id="CHEBI:30616"/>
        <dbReference type="ChEBI" id="CHEBI:83421"/>
        <dbReference type="ChEBI" id="CHEBI:456216"/>
        <dbReference type="EC" id="2.7.11.1"/>
    </reaction>
</comment>
<dbReference type="GO" id="GO:0030430">
    <property type="term" value="C:host cell cytoplasm"/>
    <property type="evidence" value="ECO:0007669"/>
    <property type="project" value="UniProtKB-SubCell"/>
</dbReference>
<dbReference type="GO" id="GO:0005524">
    <property type="term" value="F:ATP binding"/>
    <property type="evidence" value="ECO:0007669"/>
    <property type="project" value="UniProtKB-UniRule"/>
</dbReference>
<dbReference type="Gene3D" id="3.30.200.20">
    <property type="entry name" value="Phosphorylase Kinase, domain 1"/>
    <property type="match status" value="1"/>
</dbReference>
<name>B7QDV3_IXOSC</name>
<dbReference type="VEuPathDB" id="VectorBase:ISCI012236"/>
<dbReference type="SUPFAM" id="SSF56112">
    <property type="entry name" value="Protein kinase-like (PK-like)"/>
    <property type="match status" value="1"/>
</dbReference>
<dbReference type="InterPro" id="IPR017441">
    <property type="entry name" value="Protein_kinase_ATP_BS"/>
</dbReference>
<dbReference type="GO" id="GO:0004674">
    <property type="term" value="F:protein serine/threonine kinase activity"/>
    <property type="evidence" value="ECO:0000318"/>
    <property type="project" value="GO_Central"/>
</dbReference>
<dbReference type="Gene3D" id="1.10.510.10">
    <property type="entry name" value="Transferase(Phosphotransferase) domain 1"/>
    <property type="match status" value="1"/>
</dbReference>
<evidence type="ECO:0000313" key="15">
    <source>
        <dbReference type="EMBL" id="EEC17025.1"/>
    </source>
</evidence>
<dbReference type="AlphaFoldDB" id="B7QDV3"/>
<evidence type="ECO:0000256" key="10">
    <source>
        <dbReference type="ARBA" id="ARBA00047899"/>
    </source>
</evidence>
<organism>
    <name type="scientific">Ixodes scapularis</name>
    <name type="common">Black-legged tick</name>
    <name type="synonym">Deer tick</name>
    <dbReference type="NCBI Taxonomy" id="6945"/>
    <lineage>
        <taxon>Eukaryota</taxon>
        <taxon>Metazoa</taxon>
        <taxon>Ecdysozoa</taxon>
        <taxon>Arthropoda</taxon>
        <taxon>Chelicerata</taxon>
        <taxon>Arachnida</taxon>
        <taxon>Acari</taxon>
        <taxon>Parasitiformes</taxon>
        <taxon>Ixodida</taxon>
        <taxon>Ixodoidea</taxon>
        <taxon>Ixodidae</taxon>
        <taxon>Ixodinae</taxon>
        <taxon>Ixodes</taxon>
    </lineage>
</organism>
<evidence type="ECO:0000256" key="4">
    <source>
        <dbReference type="ARBA" id="ARBA00022527"/>
    </source>
</evidence>
<evidence type="ECO:0000256" key="13">
    <source>
        <dbReference type="RuleBase" id="RU000304"/>
    </source>
</evidence>
<dbReference type="STRING" id="6945.B7QDV3"/>
<dbReference type="SMART" id="SM00220">
    <property type="entry name" value="S_TKc"/>
    <property type="match status" value="1"/>
</dbReference>
<evidence type="ECO:0000256" key="11">
    <source>
        <dbReference type="ARBA" id="ARBA00048679"/>
    </source>
</evidence>
<dbReference type="PaxDb" id="6945-B7QDV3"/>
<dbReference type="VEuPathDB" id="VectorBase:ISCP_024248"/>
<comment type="catalytic activity">
    <reaction evidence="10">
        <text>L-threonyl-[protein] + ATP = O-phospho-L-threonyl-[protein] + ADP + H(+)</text>
        <dbReference type="Rhea" id="RHEA:46608"/>
        <dbReference type="Rhea" id="RHEA-COMP:11060"/>
        <dbReference type="Rhea" id="RHEA-COMP:11605"/>
        <dbReference type="ChEBI" id="CHEBI:15378"/>
        <dbReference type="ChEBI" id="CHEBI:30013"/>
        <dbReference type="ChEBI" id="CHEBI:30616"/>
        <dbReference type="ChEBI" id="CHEBI:61977"/>
        <dbReference type="ChEBI" id="CHEBI:456216"/>
        <dbReference type="EC" id="2.7.11.1"/>
    </reaction>
</comment>
<keyword evidence="9" id="KW-1035">Host cytoplasm</keyword>
<gene>
    <name evidence="15" type="ORF">IscW_ISCW012236</name>
</gene>
<dbReference type="EnsemblMetazoa" id="ISCW012236-RA">
    <property type="protein sequence ID" value="ISCW012236-PA"/>
    <property type="gene ID" value="ISCW012236"/>
</dbReference>
<dbReference type="EMBL" id="DS915818">
    <property type="protein sequence ID" value="EEC17025.1"/>
    <property type="molecule type" value="Genomic_DNA"/>
</dbReference>
<sequence>MSTAFEYALLHRGYDVSITSKLGEGGFGIVYAGVRLNDNAPIAVKYIYHKDVWRWHTVKQPFQSKIPMEIHMLKRVNKVDGTIKLYDWFKIEHGYVLVMERSIKSISLYSYMKTHVLNEKEIINIFKRLVQITYDCWVKCGIIHCDLKEANILINKETMAITILDFDFAVECSKRLRRTYAGTPLYAPPEWYINGIYYPESTVVWTLGVILWKLLFRKSPFKTTKDIRKFETLETIDPFETEKLLYSSNVISLLTSLMRKKINERPGIDVLHKLALSL</sequence>
<evidence type="ECO:0000313" key="17">
    <source>
        <dbReference type="Proteomes" id="UP000001555"/>
    </source>
</evidence>
<evidence type="ECO:0000313" key="16">
    <source>
        <dbReference type="EnsemblMetazoa" id="ISCW012236-PA"/>
    </source>
</evidence>
<keyword evidence="6 12" id="KW-0547">Nucleotide-binding</keyword>
<comment type="similarity">
    <text evidence="13">Belongs to the protein kinase superfamily.</text>
</comment>
<dbReference type="PANTHER" id="PTHR22984:SF25">
    <property type="entry name" value="PROTEIN KINASE DOMAIN-CONTAINING PROTEIN"/>
    <property type="match status" value="1"/>
</dbReference>
<evidence type="ECO:0000259" key="14">
    <source>
        <dbReference type="PROSITE" id="PS50011"/>
    </source>
</evidence>
<keyword evidence="4 13" id="KW-0723">Serine/threonine-protein kinase</keyword>
<evidence type="ECO:0000256" key="5">
    <source>
        <dbReference type="ARBA" id="ARBA00022679"/>
    </source>
</evidence>
<dbReference type="OrthoDB" id="4062651at2759"/>
<dbReference type="Pfam" id="PF00069">
    <property type="entry name" value="Pkinase"/>
    <property type="match status" value="1"/>
</dbReference>
<evidence type="ECO:0000256" key="12">
    <source>
        <dbReference type="PROSITE-ProRule" id="PRU10141"/>
    </source>
</evidence>
<keyword evidence="17" id="KW-1185">Reference proteome</keyword>
<dbReference type="InParanoid" id="B7QDV3"/>
<dbReference type="Proteomes" id="UP000001555">
    <property type="component" value="Unassembled WGS sequence"/>
</dbReference>
<dbReference type="HOGENOM" id="CLU_000288_63_0_1"/>
<dbReference type="GO" id="GO:0007346">
    <property type="term" value="P:regulation of mitotic cell cycle"/>
    <property type="evidence" value="ECO:0000318"/>
    <property type="project" value="GO_Central"/>
</dbReference>
<evidence type="ECO:0000256" key="9">
    <source>
        <dbReference type="ARBA" id="ARBA00023200"/>
    </source>
</evidence>
<keyword evidence="8 12" id="KW-0067">ATP-binding</keyword>
<evidence type="ECO:0000256" key="8">
    <source>
        <dbReference type="ARBA" id="ARBA00022840"/>
    </source>
</evidence>
<keyword evidence="5 15" id="KW-0808">Transferase</keyword>
<dbReference type="InterPro" id="IPR051138">
    <property type="entry name" value="PIM_Ser/Thr_kinase"/>
</dbReference>